<protein>
    <recommendedName>
        <fullName evidence="1">STAS domain-containing protein</fullName>
    </recommendedName>
</protein>
<evidence type="ECO:0000313" key="3">
    <source>
        <dbReference type="Proteomes" id="UP001501237"/>
    </source>
</evidence>
<feature type="domain" description="STAS" evidence="1">
    <location>
        <begin position="28"/>
        <end position="106"/>
    </location>
</feature>
<keyword evidence="3" id="KW-1185">Reference proteome</keyword>
<accession>A0ABP6QG59</accession>
<dbReference type="PROSITE" id="PS50801">
    <property type="entry name" value="STAS"/>
    <property type="match status" value="1"/>
</dbReference>
<proteinExistence type="predicted"/>
<dbReference type="SUPFAM" id="SSF52091">
    <property type="entry name" value="SpoIIaa-like"/>
    <property type="match status" value="1"/>
</dbReference>
<dbReference type="EMBL" id="BAAAUV010000012">
    <property type="protein sequence ID" value="GAA3221700.1"/>
    <property type="molecule type" value="Genomic_DNA"/>
</dbReference>
<dbReference type="Gene3D" id="3.30.750.24">
    <property type="entry name" value="STAS domain"/>
    <property type="match status" value="1"/>
</dbReference>
<organism evidence="2 3">
    <name type="scientific">Actinocorallia longicatena</name>
    <dbReference type="NCBI Taxonomy" id="111803"/>
    <lineage>
        <taxon>Bacteria</taxon>
        <taxon>Bacillati</taxon>
        <taxon>Actinomycetota</taxon>
        <taxon>Actinomycetes</taxon>
        <taxon>Streptosporangiales</taxon>
        <taxon>Thermomonosporaceae</taxon>
        <taxon>Actinocorallia</taxon>
    </lineage>
</organism>
<dbReference type="Proteomes" id="UP001501237">
    <property type="component" value="Unassembled WGS sequence"/>
</dbReference>
<gene>
    <name evidence="2" type="ORF">GCM10010468_47000</name>
</gene>
<sequence>MTTRAGTASVRVRTAYLRLDGEFAYGSLRVAGRVEPVTGDLFATALNSMAEGCSGDVRVDLGKLEFIDLAGLRALLAVACRLMLQDRRLELVSMAPHLVELMVLVGWAEVPGLMLITPDAPSPMAPSRVRPRGRTREAAHNARFGRCRPVAVREETG</sequence>
<dbReference type="Pfam" id="PF13466">
    <property type="entry name" value="STAS_2"/>
    <property type="match status" value="1"/>
</dbReference>
<evidence type="ECO:0000259" key="1">
    <source>
        <dbReference type="PROSITE" id="PS50801"/>
    </source>
</evidence>
<comment type="caution">
    <text evidence="2">The sequence shown here is derived from an EMBL/GenBank/DDBJ whole genome shotgun (WGS) entry which is preliminary data.</text>
</comment>
<dbReference type="InterPro" id="IPR058548">
    <property type="entry name" value="MlaB-like_STAS"/>
</dbReference>
<dbReference type="RefSeq" id="WP_344831948.1">
    <property type="nucleotide sequence ID" value="NZ_BAAAUV010000012.1"/>
</dbReference>
<dbReference type="InterPro" id="IPR036513">
    <property type="entry name" value="STAS_dom_sf"/>
</dbReference>
<dbReference type="CDD" id="cd07043">
    <property type="entry name" value="STAS_anti-anti-sigma_factors"/>
    <property type="match status" value="1"/>
</dbReference>
<evidence type="ECO:0000313" key="2">
    <source>
        <dbReference type="EMBL" id="GAA3221700.1"/>
    </source>
</evidence>
<dbReference type="InterPro" id="IPR002645">
    <property type="entry name" value="STAS_dom"/>
</dbReference>
<name>A0ABP6QG59_9ACTN</name>
<reference evidence="3" key="1">
    <citation type="journal article" date="2019" name="Int. J. Syst. Evol. Microbiol.">
        <title>The Global Catalogue of Microorganisms (GCM) 10K type strain sequencing project: providing services to taxonomists for standard genome sequencing and annotation.</title>
        <authorList>
            <consortium name="The Broad Institute Genomics Platform"/>
            <consortium name="The Broad Institute Genome Sequencing Center for Infectious Disease"/>
            <person name="Wu L."/>
            <person name="Ma J."/>
        </authorList>
    </citation>
    <scope>NUCLEOTIDE SEQUENCE [LARGE SCALE GENOMIC DNA]</scope>
    <source>
        <strain evidence="3">JCM 9377</strain>
    </source>
</reference>